<keyword evidence="2" id="KW-1185">Reference proteome</keyword>
<name>A0A4R5MGU2_9BURK</name>
<proteinExistence type="predicted"/>
<dbReference type="Proteomes" id="UP000295722">
    <property type="component" value="Unassembled WGS sequence"/>
</dbReference>
<evidence type="ECO:0000313" key="1">
    <source>
        <dbReference type="EMBL" id="TDG25990.1"/>
    </source>
</evidence>
<accession>A0A4R5MGU2</accession>
<dbReference type="OrthoDB" id="9815602at2"/>
<dbReference type="EMBL" id="SMRP01000001">
    <property type="protein sequence ID" value="TDG25990.1"/>
    <property type="molecule type" value="Genomic_DNA"/>
</dbReference>
<gene>
    <name evidence="1" type="ORF">EYW47_01095</name>
</gene>
<evidence type="ECO:0000313" key="2">
    <source>
        <dbReference type="Proteomes" id="UP000295722"/>
    </source>
</evidence>
<organism evidence="1 2">
    <name type="scientific">Paraburkholderia silviterrae</name>
    <dbReference type="NCBI Taxonomy" id="2528715"/>
    <lineage>
        <taxon>Bacteria</taxon>
        <taxon>Pseudomonadati</taxon>
        <taxon>Pseudomonadota</taxon>
        <taxon>Betaproteobacteria</taxon>
        <taxon>Burkholderiales</taxon>
        <taxon>Burkholderiaceae</taxon>
        <taxon>Paraburkholderia</taxon>
    </lineage>
</organism>
<comment type="caution">
    <text evidence="1">The sequence shown here is derived from an EMBL/GenBank/DDBJ whole genome shotgun (WGS) entry which is preliminary data.</text>
</comment>
<sequence>MLYSSWRFAMKTVRIVSGPAAPLRIGYSAWPGRVARQVAIDKGGFKEAGLDVRFGYPSLTSVLK</sequence>
<dbReference type="AlphaFoldDB" id="A0A4R5MGU2"/>
<reference evidence="1 2" key="1">
    <citation type="submission" date="2019-03" db="EMBL/GenBank/DDBJ databases">
        <title>Paraburkholderia sp. 4M-K11, isolated from subtropical forest soil.</title>
        <authorList>
            <person name="Gao Z.-H."/>
            <person name="Qiu L.-H."/>
        </authorList>
    </citation>
    <scope>NUCLEOTIDE SEQUENCE [LARGE SCALE GENOMIC DNA]</scope>
    <source>
        <strain evidence="1 2">4M-K11</strain>
    </source>
</reference>
<protein>
    <submittedName>
        <fullName evidence="1">Uncharacterized protein</fullName>
    </submittedName>
</protein>